<evidence type="ECO:0000256" key="1">
    <source>
        <dbReference type="ARBA" id="ARBA00008791"/>
    </source>
</evidence>
<dbReference type="InterPro" id="IPR006016">
    <property type="entry name" value="UspA"/>
</dbReference>
<accession>F8JSZ7</accession>
<comment type="similarity">
    <text evidence="1">Belongs to the universal stress protein A family.</text>
</comment>
<evidence type="ECO:0000313" key="3">
    <source>
        <dbReference type="EMBL" id="AEW98071.1"/>
    </source>
</evidence>
<dbReference type="OrthoDB" id="3865341at2"/>
<evidence type="ECO:0000259" key="2">
    <source>
        <dbReference type="Pfam" id="PF00582"/>
    </source>
</evidence>
<dbReference type="PATRIC" id="fig|1003195.11.peg.7114"/>
<protein>
    <submittedName>
        <fullName evidence="3">Universal stress protein UspA and related nucleotide-binding protein-like protein</fullName>
    </submittedName>
</protein>
<evidence type="ECO:0000313" key="4">
    <source>
        <dbReference type="Proteomes" id="UP000007842"/>
    </source>
</evidence>
<dbReference type="RefSeq" id="WP_014146401.1">
    <property type="nucleotide sequence ID" value="NC_016111.1"/>
</dbReference>
<dbReference type="EMBL" id="CP003219">
    <property type="protein sequence ID" value="AEW98071.1"/>
    <property type="molecule type" value="Genomic_DNA"/>
</dbReference>
<sequence length="292" mass="30818">MDATGPAREVVVGVDGSADSERAADWAASEARRRGCRLRVLHATGTGPEPPRPAPRNNGYRHTVRAARALLDDARHRVAAGHPGLCVETTLTTDDPEGPLLAAAEGAELLVLGTRGRGGFSTLLLGSVGLRVASHVTCPLVVVRGRAVREPARRVVAGVQDVRDAEAVLFAAETAARWRAGLLALHAWEPVSEVGHLVPRVDTVRELRHEHVRSLLQSLTAAEVTARVPGLRVEREVVDGGAAAALVDASARADLLVVAAHRPRTPTGLRLGPVAHAVLHHARCPVAVVPDR</sequence>
<dbReference type="InterPro" id="IPR006015">
    <property type="entry name" value="Universal_stress_UspA"/>
</dbReference>
<reference evidence="4" key="1">
    <citation type="submission" date="2011-12" db="EMBL/GenBank/DDBJ databases">
        <title>Complete genome sequence of Streptomyces cattleya strain DSM 46488.</title>
        <authorList>
            <person name="Ou H.-Y."/>
            <person name="Li P."/>
            <person name="Zhao C."/>
            <person name="O'Hagan D."/>
            <person name="Deng Z."/>
        </authorList>
    </citation>
    <scope>NUCLEOTIDE SEQUENCE [LARGE SCALE GENOMIC DNA]</scope>
    <source>
        <strain evidence="4">ATCC 35852 / DSM 46488 / JCM 4925 / NBRC 14057 / NRRL 8057</strain>
    </source>
</reference>
<dbReference type="Pfam" id="PF00582">
    <property type="entry name" value="Usp"/>
    <property type="match status" value="2"/>
</dbReference>
<proteinExistence type="inferred from homology"/>
<feature type="domain" description="UspA" evidence="2">
    <location>
        <begin position="8"/>
        <end position="144"/>
    </location>
</feature>
<dbReference type="STRING" id="1003195.SCATT_57000"/>
<dbReference type="AlphaFoldDB" id="F8JSZ7"/>
<dbReference type="InterPro" id="IPR014729">
    <property type="entry name" value="Rossmann-like_a/b/a_fold"/>
</dbReference>
<name>F8JSZ7_STREN</name>
<dbReference type="KEGG" id="scy:SCATT_57000"/>
<feature type="domain" description="UspA" evidence="2">
    <location>
        <begin position="153"/>
        <end position="290"/>
    </location>
</feature>
<dbReference type="HOGENOM" id="CLU_049301_2_3_11"/>
<keyword evidence="4" id="KW-1185">Reference proteome</keyword>
<dbReference type="KEGG" id="sct:SCAT_5700"/>
<accession>G8X476</accession>
<gene>
    <name evidence="3" type="ordered locus">SCATT_57000</name>
</gene>
<dbReference type="PANTHER" id="PTHR46268:SF6">
    <property type="entry name" value="UNIVERSAL STRESS PROTEIN UP12"/>
    <property type="match status" value="1"/>
</dbReference>
<dbReference type="eggNOG" id="COG0589">
    <property type="taxonomic scope" value="Bacteria"/>
</dbReference>
<dbReference type="Gene3D" id="3.40.50.620">
    <property type="entry name" value="HUPs"/>
    <property type="match status" value="2"/>
</dbReference>
<organism evidence="3 4">
    <name type="scientific">Streptantibioticus cattleyicolor (strain ATCC 35852 / DSM 46488 / JCM 4925 / NBRC 14057 / NRRL 8057)</name>
    <name type="common">Streptomyces cattleya</name>
    <dbReference type="NCBI Taxonomy" id="1003195"/>
    <lineage>
        <taxon>Bacteria</taxon>
        <taxon>Bacillati</taxon>
        <taxon>Actinomycetota</taxon>
        <taxon>Actinomycetes</taxon>
        <taxon>Kitasatosporales</taxon>
        <taxon>Streptomycetaceae</taxon>
        <taxon>Streptantibioticus</taxon>
    </lineage>
</organism>
<dbReference type="PANTHER" id="PTHR46268">
    <property type="entry name" value="STRESS RESPONSE PROTEIN NHAX"/>
    <property type="match status" value="1"/>
</dbReference>
<dbReference type="PRINTS" id="PR01438">
    <property type="entry name" value="UNVRSLSTRESS"/>
</dbReference>
<dbReference type="SUPFAM" id="SSF52402">
    <property type="entry name" value="Adenine nucleotide alpha hydrolases-like"/>
    <property type="match status" value="2"/>
</dbReference>
<dbReference type="Proteomes" id="UP000007842">
    <property type="component" value="Chromosome"/>
</dbReference>